<keyword evidence="3" id="KW-1185">Reference proteome</keyword>
<feature type="region of interest" description="Disordered" evidence="1">
    <location>
        <begin position="126"/>
        <end position="146"/>
    </location>
</feature>
<organism evidence="2 3">
    <name type="scientific">Haemaphysalis longicornis</name>
    <name type="common">Bush tick</name>
    <dbReference type="NCBI Taxonomy" id="44386"/>
    <lineage>
        <taxon>Eukaryota</taxon>
        <taxon>Metazoa</taxon>
        <taxon>Ecdysozoa</taxon>
        <taxon>Arthropoda</taxon>
        <taxon>Chelicerata</taxon>
        <taxon>Arachnida</taxon>
        <taxon>Acari</taxon>
        <taxon>Parasitiformes</taxon>
        <taxon>Ixodida</taxon>
        <taxon>Ixodoidea</taxon>
        <taxon>Ixodidae</taxon>
        <taxon>Haemaphysalinae</taxon>
        <taxon>Haemaphysalis</taxon>
    </lineage>
</organism>
<evidence type="ECO:0000313" key="3">
    <source>
        <dbReference type="Proteomes" id="UP000821853"/>
    </source>
</evidence>
<comment type="caution">
    <text evidence="2">The sequence shown here is derived from an EMBL/GenBank/DDBJ whole genome shotgun (WGS) entry which is preliminary data.</text>
</comment>
<gene>
    <name evidence="2" type="ORF">HPB48_025296</name>
</gene>
<feature type="compositionally biased region" description="Basic and acidic residues" evidence="1">
    <location>
        <begin position="126"/>
        <end position="140"/>
    </location>
</feature>
<dbReference type="AlphaFoldDB" id="A0A9J6H7C0"/>
<sequence>MRGAILKNLQDSQCGVTAYIYVRDFLSSRTATVGLGKLRSDKLQVPKKGTPPGSVILPLVFIIAMINLPGKLNTIPGLRHAICADDLKLLKGRGSTGNQHGSLQEAVDRTEAYLKQYEPSLASEKSELLVLRERQADTRPKHPTRR</sequence>
<evidence type="ECO:0000256" key="1">
    <source>
        <dbReference type="SAM" id="MobiDB-lite"/>
    </source>
</evidence>
<protein>
    <recommendedName>
        <fullName evidence="4">Reverse transcriptase domain-containing protein</fullName>
    </recommendedName>
</protein>
<dbReference type="Proteomes" id="UP000821853">
    <property type="component" value="Unassembled WGS sequence"/>
</dbReference>
<accession>A0A9J6H7C0</accession>
<dbReference type="VEuPathDB" id="VectorBase:HLOH_055266"/>
<reference evidence="2 3" key="1">
    <citation type="journal article" date="2020" name="Cell">
        <title>Large-Scale Comparative Analyses of Tick Genomes Elucidate Their Genetic Diversity and Vector Capacities.</title>
        <authorList>
            <consortium name="Tick Genome and Microbiome Consortium (TIGMIC)"/>
            <person name="Jia N."/>
            <person name="Wang J."/>
            <person name="Shi W."/>
            <person name="Du L."/>
            <person name="Sun Y."/>
            <person name="Zhan W."/>
            <person name="Jiang J.F."/>
            <person name="Wang Q."/>
            <person name="Zhang B."/>
            <person name="Ji P."/>
            <person name="Bell-Sakyi L."/>
            <person name="Cui X.M."/>
            <person name="Yuan T.T."/>
            <person name="Jiang B.G."/>
            <person name="Yang W.F."/>
            <person name="Lam T.T."/>
            <person name="Chang Q.C."/>
            <person name="Ding S.J."/>
            <person name="Wang X.J."/>
            <person name="Zhu J.G."/>
            <person name="Ruan X.D."/>
            <person name="Zhao L."/>
            <person name="Wei J.T."/>
            <person name="Ye R.Z."/>
            <person name="Que T.C."/>
            <person name="Du C.H."/>
            <person name="Zhou Y.H."/>
            <person name="Cheng J.X."/>
            <person name="Dai P.F."/>
            <person name="Guo W.B."/>
            <person name="Han X.H."/>
            <person name="Huang E.J."/>
            <person name="Li L.F."/>
            <person name="Wei W."/>
            <person name="Gao Y.C."/>
            <person name="Liu J.Z."/>
            <person name="Shao H.Z."/>
            <person name="Wang X."/>
            <person name="Wang C.C."/>
            <person name="Yang T.C."/>
            <person name="Huo Q.B."/>
            <person name="Li W."/>
            <person name="Chen H.Y."/>
            <person name="Chen S.E."/>
            <person name="Zhou L.G."/>
            <person name="Ni X.B."/>
            <person name="Tian J.H."/>
            <person name="Sheng Y."/>
            <person name="Liu T."/>
            <person name="Pan Y.S."/>
            <person name="Xia L.Y."/>
            <person name="Li J."/>
            <person name="Zhao F."/>
            <person name="Cao W.C."/>
        </authorList>
    </citation>
    <scope>NUCLEOTIDE SEQUENCE [LARGE SCALE GENOMIC DNA]</scope>
    <source>
        <strain evidence="2">HaeL-2018</strain>
    </source>
</reference>
<dbReference type="OrthoDB" id="6512910at2759"/>
<name>A0A9J6H7C0_HAELO</name>
<dbReference type="EMBL" id="JABSTR010001209">
    <property type="protein sequence ID" value="KAH9383606.1"/>
    <property type="molecule type" value="Genomic_DNA"/>
</dbReference>
<evidence type="ECO:0000313" key="2">
    <source>
        <dbReference type="EMBL" id="KAH9383606.1"/>
    </source>
</evidence>
<evidence type="ECO:0008006" key="4">
    <source>
        <dbReference type="Google" id="ProtNLM"/>
    </source>
</evidence>
<proteinExistence type="predicted"/>